<comment type="caution">
    <text evidence="7">The sequence shown here is derived from an EMBL/GenBank/DDBJ whole genome shotgun (WGS) entry which is preliminary data.</text>
</comment>
<protein>
    <submittedName>
        <fullName evidence="7">Dihydroxyacetone kinase</fullName>
        <ecNumber evidence="7">2.7.1.29</ecNumber>
    </submittedName>
</protein>
<dbReference type="PANTHER" id="PTHR28629">
    <property type="entry name" value="TRIOKINASE/FMN CYCLASE"/>
    <property type="match status" value="1"/>
</dbReference>
<reference evidence="7 8" key="1">
    <citation type="submission" date="2023-07" db="EMBL/GenBank/DDBJ databases">
        <title>Sorghum-associated microbial communities from plants grown in Nebraska, USA.</title>
        <authorList>
            <person name="Schachtman D."/>
        </authorList>
    </citation>
    <scope>NUCLEOTIDE SEQUENCE [LARGE SCALE GENOMIC DNA]</scope>
    <source>
        <strain evidence="7 8">3199</strain>
    </source>
</reference>
<dbReference type="Proteomes" id="UP001250791">
    <property type="component" value="Unassembled WGS sequence"/>
</dbReference>
<organism evidence="7 8">
    <name type="scientific">Rhizobium miluonense</name>
    <dbReference type="NCBI Taxonomy" id="411945"/>
    <lineage>
        <taxon>Bacteria</taxon>
        <taxon>Pseudomonadati</taxon>
        <taxon>Pseudomonadota</taxon>
        <taxon>Alphaproteobacteria</taxon>
        <taxon>Hyphomicrobiales</taxon>
        <taxon>Rhizobiaceae</taxon>
        <taxon>Rhizobium/Agrobacterium group</taxon>
        <taxon>Rhizobium</taxon>
    </lineage>
</organism>
<evidence type="ECO:0000256" key="3">
    <source>
        <dbReference type="ARBA" id="ARBA00022777"/>
    </source>
</evidence>
<dbReference type="SUPFAM" id="SSF101473">
    <property type="entry name" value="DhaL-like"/>
    <property type="match status" value="1"/>
</dbReference>
<evidence type="ECO:0000256" key="4">
    <source>
        <dbReference type="ARBA" id="ARBA00022840"/>
    </source>
</evidence>
<dbReference type="GO" id="GO:0004371">
    <property type="term" value="F:glycerone kinase activity"/>
    <property type="evidence" value="ECO:0007669"/>
    <property type="project" value="UniProtKB-EC"/>
</dbReference>
<proteinExistence type="predicted"/>
<gene>
    <name evidence="7" type="ORF">J2W52_003709</name>
</gene>
<evidence type="ECO:0000259" key="5">
    <source>
        <dbReference type="PROSITE" id="PS51480"/>
    </source>
</evidence>
<dbReference type="Gene3D" id="1.25.40.340">
    <property type="match status" value="1"/>
</dbReference>
<dbReference type="Gene3D" id="3.40.50.10440">
    <property type="entry name" value="Dihydroxyacetone kinase, domain 1"/>
    <property type="match status" value="1"/>
</dbReference>
<dbReference type="PANTHER" id="PTHR28629:SF4">
    <property type="entry name" value="TRIOKINASE_FMN CYCLASE"/>
    <property type="match status" value="1"/>
</dbReference>
<keyword evidence="4" id="KW-0067">ATP-binding</keyword>
<evidence type="ECO:0000313" key="8">
    <source>
        <dbReference type="Proteomes" id="UP001250791"/>
    </source>
</evidence>
<dbReference type="Gene3D" id="3.30.1180.20">
    <property type="entry name" value="Dihydroxyacetone kinase, domain 2"/>
    <property type="match status" value="1"/>
</dbReference>
<keyword evidence="3 7" id="KW-0418">Kinase</keyword>
<dbReference type="InterPro" id="IPR050861">
    <property type="entry name" value="Dihydroxyacetone_Kinase"/>
</dbReference>
<accession>A0ABU1ST48</accession>
<dbReference type="InterPro" id="IPR004007">
    <property type="entry name" value="DhaL_dom"/>
</dbReference>
<evidence type="ECO:0000256" key="1">
    <source>
        <dbReference type="ARBA" id="ARBA00022679"/>
    </source>
</evidence>
<dbReference type="SUPFAM" id="SSF82549">
    <property type="entry name" value="DAK1/DegV-like"/>
    <property type="match status" value="1"/>
</dbReference>
<dbReference type="InterPro" id="IPR004006">
    <property type="entry name" value="DhaK_dom"/>
</dbReference>
<feature type="domain" description="DhaL" evidence="5">
    <location>
        <begin position="352"/>
        <end position="539"/>
    </location>
</feature>
<keyword evidence="2" id="KW-0547">Nucleotide-binding</keyword>
<dbReference type="Pfam" id="PF02734">
    <property type="entry name" value="Dak2"/>
    <property type="match status" value="1"/>
</dbReference>
<dbReference type="SMART" id="SM01120">
    <property type="entry name" value="Dak2"/>
    <property type="match status" value="1"/>
</dbReference>
<dbReference type="InterPro" id="IPR036117">
    <property type="entry name" value="DhaL_dom_sf"/>
</dbReference>
<dbReference type="EMBL" id="JAVDUP010000004">
    <property type="protein sequence ID" value="MDR6902078.1"/>
    <property type="molecule type" value="Genomic_DNA"/>
</dbReference>
<keyword evidence="8" id="KW-1185">Reference proteome</keyword>
<sequence length="563" mass="57984">MSQFLNSREKAVTEAIEGLLVASGGALSRLDGFPHIRVVVRSDWDKSKVAIVSGGGSGHEPAHAGFVGKGMLTAAVCGDIFASPSVDAILAGILSVTGPAGCLLIVKNYTGDRLNFGLAAERARAFGLNVSMVIVDDDIALPHLPQSRGVAGTLFVHKIAGALSENDADLETITEAARHVIAGTRSIGMSLDTCTVPGSPKEHRIPEGRAELGLGIHGEAGVELVEYTGVRAAVAAMVERLAANMDDGPHVVLVNNLGGASMLEMSVIVHEIARSAISGKISHVIGPAAMMTSLDMHGFSISVFPADKKELALLAKPVALPAWPGLVAIKPAAALALPDGLTPIAPLASKHEPTRQFLTDCCNLLIESEMDLNALDAKSGDGDTGSTLAGAARALIDALDRLPLSDYTQLFRAMGQELSQTMGGSSGVLLAIFFAAAGDGASSGLAIREALQAGLYRMQEIGGARLGDRTMVDALLPALDALNGGLAAAAHAARAGADMTATLVHAKAGRAAYINAKQLEGHIDPGAEAVARLFEYLAGRSDLSGQHALDKRPASASPAGYRQ</sequence>
<dbReference type="EC" id="2.7.1.29" evidence="7"/>
<keyword evidence="1 7" id="KW-0808">Transferase</keyword>
<dbReference type="PROSITE" id="PS51481">
    <property type="entry name" value="DHAK"/>
    <property type="match status" value="1"/>
</dbReference>
<dbReference type="PROSITE" id="PS51480">
    <property type="entry name" value="DHAL"/>
    <property type="match status" value="1"/>
</dbReference>
<evidence type="ECO:0000313" key="7">
    <source>
        <dbReference type="EMBL" id="MDR6902078.1"/>
    </source>
</evidence>
<evidence type="ECO:0000256" key="2">
    <source>
        <dbReference type="ARBA" id="ARBA00022741"/>
    </source>
</evidence>
<evidence type="ECO:0000259" key="6">
    <source>
        <dbReference type="PROSITE" id="PS51481"/>
    </source>
</evidence>
<dbReference type="RefSeq" id="WP_310232732.1">
    <property type="nucleotide sequence ID" value="NZ_JAVDUP010000004.1"/>
</dbReference>
<feature type="domain" description="DhaK" evidence="6">
    <location>
        <begin position="7"/>
        <end position="323"/>
    </location>
</feature>
<name>A0ABU1ST48_9HYPH</name>
<dbReference type="Pfam" id="PF02733">
    <property type="entry name" value="Dak1"/>
    <property type="match status" value="1"/>
</dbReference>